<evidence type="ECO:0000256" key="4">
    <source>
        <dbReference type="PROSITE-ProRule" id="PRU00723"/>
    </source>
</evidence>
<evidence type="ECO:0000256" key="1">
    <source>
        <dbReference type="ARBA" id="ARBA00022723"/>
    </source>
</evidence>
<name>A0A9W6UC59_9STRA</name>
<dbReference type="InterPro" id="IPR036855">
    <property type="entry name" value="Znf_CCCH_sf"/>
</dbReference>
<comment type="caution">
    <text evidence="6">The sequence shown here is derived from an EMBL/GenBank/DDBJ whole genome shotgun (WGS) entry which is preliminary data.</text>
</comment>
<accession>A0A9W6UC59</accession>
<feature type="zinc finger region" description="C3H1-type" evidence="4">
    <location>
        <begin position="155"/>
        <end position="182"/>
    </location>
</feature>
<dbReference type="EMBL" id="BSXW01000832">
    <property type="protein sequence ID" value="GMF30371.1"/>
    <property type="molecule type" value="Genomic_DNA"/>
</dbReference>
<dbReference type="InterPro" id="IPR000571">
    <property type="entry name" value="Znf_CCCH"/>
</dbReference>
<keyword evidence="7" id="KW-1185">Reference proteome</keyword>
<evidence type="ECO:0000256" key="3">
    <source>
        <dbReference type="ARBA" id="ARBA00022833"/>
    </source>
</evidence>
<dbReference type="Proteomes" id="UP001165083">
    <property type="component" value="Unassembled WGS sequence"/>
</dbReference>
<dbReference type="OrthoDB" id="7459479at2759"/>
<dbReference type="Gene3D" id="2.40.50.140">
    <property type="entry name" value="Nucleic acid-binding proteins"/>
    <property type="match status" value="1"/>
</dbReference>
<gene>
    <name evidence="6" type="ORF">Plil01_001294600</name>
</gene>
<reference evidence="6" key="1">
    <citation type="submission" date="2023-04" db="EMBL/GenBank/DDBJ databases">
        <title>Phytophthora lilii NBRC 32176.</title>
        <authorList>
            <person name="Ichikawa N."/>
            <person name="Sato H."/>
            <person name="Tonouchi N."/>
        </authorList>
    </citation>
    <scope>NUCLEOTIDE SEQUENCE</scope>
    <source>
        <strain evidence="6">NBRC 32176</strain>
    </source>
</reference>
<feature type="domain" description="C3H1-type" evidence="5">
    <location>
        <begin position="155"/>
        <end position="182"/>
    </location>
</feature>
<dbReference type="GO" id="GO:0008270">
    <property type="term" value="F:zinc ion binding"/>
    <property type="evidence" value="ECO:0007669"/>
    <property type="project" value="UniProtKB-KW"/>
</dbReference>
<organism evidence="6 7">
    <name type="scientific">Phytophthora lilii</name>
    <dbReference type="NCBI Taxonomy" id="2077276"/>
    <lineage>
        <taxon>Eukaryota</taxon>
        <taxon>Sar</taxon>
        <taxon>Stramenopiles</taxon>
        <taxon>Oomycota</taxon>
        <taxon>Peronosporomycetes</taxon>
        <taxon>Peronosporales</taxon>
        <taxon>Peronosporaceae</taxon>
        <taxon>Phytophthora</taxon>
    </lineage>
</organism>
<dbReference type="InterPro" id="IPR012340">
    <property type="entry name" value="NA-bd_OB-fold"/>
</dbReference>
<keyword evidence="1 4" id="KW-0479">Metal-binding</keyword>
<proteinExistence type="predicted"/>
<dbReference type="AlphaFoldDB" id="A0A9W6UC59"/>
<dbReference type="PROSITE" id="PS50103">
    <property type="entry name" value="ZF_C3H1"/>
    <property type="match status" value="1"/>
</dbReference>
<evidence type="ECO:0000256" key="2">
    <source>
        <dbReference type="ARBA" id="ARBA00022771"/>
    </source>
</evidence>
<dbReference type="PANTHER" id="PTHR36971:SF3">
    <property type="entry name" value="C3H1-TYPE DOMAIN-CONTAINING PROTEIN"/>
    <property type="match status" value="1"/>
</dbReference>
<evidence type="ECO:0000313" key="7">
    <source>
        <dbReference type="Proteomes" id="UP001165083"/>
    </source>
</evidence>
<dbReference type="PANTHER" id="PTHR36971">
    <property type="entry name" value="UNNAMED PRODUCT"/>
    <property type="match status" value="1"/>
</dbReference>
<dbReference type="Gene3D" id="4.10.1000.10">
    <property type="entry name" value="Zinc finger, CCCH-type"/>
    <property type="match status" value="1"/>
</dbReference>
<evidence type="ECO:0000313" key="6">
    <source>
        <dbReference type="EMBL" id="GMF30371.1"/>
    </source>
</evidence>
<evidence type="ECO:0000259" key="5">
    <source>
        <dbReference type="PROSITE" id="PS50103"/>
    </source>
</evidence>
<keyword evidence="2 4" id="KW-0863">Zinc-finger</keyword>
<protein>
    <submittedName>
        <fullName evidence="6">Unnamed protein product</fullName>
    </submittedName>
</protein>
<dbReference type="SUPFAM" id="SSF90229">
    <property type="entry name" value="CCCH zinc finger"/>
    <property type="match status" value="1"/>
</dbReference>
<sequence length="277" mass="31614">MWSSYAALRAEVAQWADDHRDVEVEGQLMHQRRISRKCSFFDLASVAAGPDGERERLEVILKIIDGQLSLDEIDSIRYQVKVGDIVRVRGFVERLEDGTSILVHARDITVVRAWKDENPGVTFLPLPTVVTTSNKRQQEGGNEQGQQQTTTTKVAERVHCKFWINSKTCQHGDKCEFFHVSDAERKDERAKWLKERLHLKRVRAHIDEDPLDPHGKTGKQQRAQVFVEWLVKMFGAEFLASGKGVVDVAGGRGSVSFELWNKRRLPCTLIEPVSWAR</sequence>
<keyword evidence="3 4" id="KW-0862">Zinc</keyword>